<dbReference type="CDD" id="cd03882">
    <property type="entry name" value="M28_nicalin_like"/>
    <property type="match status" value="1"/>
</dbReference>
<dbReference type="GO" id="GO:0005789">
    <property type="term" value="C:endoplasmic reticulum membrane"/>
    <property type="evidence" value="ECO:0007669"/>
    <property type="project" value="UniProtKB-SubCell"/>
</dbReference>
<dbReference type="AlphaFoldDB" id="A0AAN8VAK7"/>
<keyword evidence="4" id="KW-0732">Signal</keyword>
<dbReference type="SUPFAM" id="SSF53187">
    <property type="entry name" value="Zn-dependent exopeptidases"/>
    <property type="match status" value="1"/>
</dbReference>
<gene>
    <name evidence="10" type="ORF">RJ641_008260</name>
</gene>
<evidence type="ECO:0000256" key="6">
    <source>
        <dbReference type="ARBA" id="ARBA00022989"/>
    </source>
</evidence>
<comment type="subcellular location">
    <subcellularLocation>
        <location evidence="1">Endoplasmic reticulum membrane</location>
        <topology evidence="1">Single-pass membrane protein</topology>
    </subcellularLocation>
</comment>
<evidence type="ECO:0000313" key="10">
    <source>
        <dbReference type="EMBL" id="KAK6926541.1"/>
    </source>
</evidence>
<evidence type="ECO:0000256" key="3">
    <source>
        <dbReference type="ARBA" id="ARBA00022692"/>
    </source>
</evidence>
<dbReference type="InterPro" id="IPR016574">
    <property type="entry name" value="Nicalin"/>
</dbReference>
<dbReference type="GO" id="GO:0009966">
    <property type="term" value="P:regulation of signal transduction"/>
    <property type="evidence" value="ECO:0007669"/>
    <property type="project" value="InterPro"/>
</dbReference>
<keyword evidence="8" id="KW-0325">Glycoprotein</keyword>
<sequence>MATTRKYGREHQVLESVIALMVILVACIELCDAATVVDVYRLIQYDIGGVPFGSRLSSLNHHAGSSPFAPGADLSRTVVVVPVRELNISFIREYITQKQPLGGLLFLLPHILNSENQDYASGGDHHVKEIMRGTFLELEQLLIHSNIPYPVYFAFEDDNIDAVLADIKRTDATGQPATATTGGYKFVVSAQEPRKVSSPTITNIQGWLPGLKPDGETNQLPTIAIVATYDTFGAAPALSVGSDSNGSGAVALLEIARLFSLLYSNPKTRGRYNLLFGLTSGGPYNYNGTHKWLQSFDQRLRESIDYAICLNSIGSWDNELWIHVSKPPENPYIKHLFEGFSDVAEELGFKVGLKHKKINISNPRVAWEHEQFSRLRVTAATVSGLSIAPELLESTGGLFDRRNFVNVAAVISGIKLVAEGLARHIYGHQGKKIQVFADNSNLAVNPSYVKSWLDLLSQTPRVAPFLAKDDPLIVAFKKELADHTREINVHNEILDGLFTFYDSTKSKLNIYQVASVTFDLLLLLVLGSYLILLFSFLVITTRLKAHNCIAISFELPEMNTRPVFGIEIPWEV</sequence>
<evidence type="ECO:0000256" key="9">
    <source>
        <dbReference type="SAM" id="Phobius"/>
    </source>
</evidence>
<accession>A0AAN8VAK7</accession>
<evidence type="ECO:0000256" key="4">
    <source>
        <dbReference type="ARBA" id="ARBA00022729"/>
    </source>
</evidence>
<keyword evidence="7 9" id="KW-0472">Membrane</keyword>
<evidence type="ECO:0000256" key="7">
    <source>
        <dbReference type="ARBA" id="ARBA00023136"/>
    </source>
</evidence>
<dbReference type="EMBL" id="JBAMMX010000015">
    <property type="protein sequence ID" value="KAK6926541.1"/>
    <property type="molecule type" value="Genomic_DNA"/>
</dbReference>
<evidence type="ECO:0000256" key="2">
    <source>
        <dbReference type="ARBA" id="ARBA00007717"/>
    </source>
</evidence>
<dbReference type="PROSITE" id="PS00018">
    <property type="entry name" value="EF_HAND_1"/>
    <property type="match status" value="1"/>
</dbReference>
<proteinExistence type="inferred from homology"/>
<organism evidence="10 11">
    <name type="scientific">Dillenia turbinata</name>
    <dbReference type="NCBI Taxonomy" id="194707"/>
    <lineage>
        <taxon>Eukaryota</taxon>
        <taxon>Viridiplantae</taxon>
        <taxon>Streptophyta</taxon>
        <taxon>Embryophyta</taxon>
        <taxon>Tracheophyta</taxon>
        <taxon>Spermatophyta</taxon>
        <taxon>Magnoliopsida</taxon>
        <taxon>eudicotyledons</taxon>
        <taxon>Gunneridae</taxon>
        <taxon>Pentapetalae</taxon>
        <taxon>Dilleniales</taxon>
        <taxon>Dilleniaceae</taxon>
        <taxon>Dillenia</taxon>
    </lineage>
</organism>
<dbReference type="InterPro" id="IPR018247">
    <property type="entry name" value="EF_Hand_1_Ca_BS"/>
</dbReference>
<dbReference type="Gene3D" id="3.40.630.10">
    <property type="entry name" value="Zn peptidases"/>
    <property type="match status" value="1"/>
</dbReference>
<keyword evidence="5" id="KW-0256">Endoplasmic reticulum</keyword>
<keyword evidence="11" id="KW-1185">Reference proteome</keyword>
<evidence type="ECO:0000313" key="11">
    <source>
        <dbReference type="Proteomes" id="UP001370490"/>
    </source>
</evidence>
<evidence type="ECO:0000256" key="5">
    <source>
        <dbReference type="ARBA" id="ARBA00022824"/>
    </source>
</evidence>
<keyword evidence="6 9" id="KW-1133">Transmembrane helix</keyword>
<protein>
    <submittedName>
        <fullName evidence="10">Peptidase M28</fullName>
    </submittedName>
</protein>
<comment type="similarity">
    <text evidence="2">Belongs to the nicastrin family.</text>
</comment>
<comment type="caution">
    <text evidence="10">The sequence shown here is derived from an EMBL/GenBank/DDBJ whole genome shotgun (WGS) entry which is preliminary data.</text>
</comment>
<evidence type="ECO:0000256" key="8">
    <source>
        <dbReference type="ARBA" id="ARBA00023180"/>
    </source>
</evidence>
<dbReference type="Proteomes" id="UP001370490">
    <property type="component" value="Unassembled WGS sequence"/>
</dbReference>
<reference evidence="10 11" key="1">
    <citation type="submission" date="2023-12" db="EMBL/GenBank/DDBJ databases">
        <title>A high-quality genome assembly for Dillenia turbinata (Dilleniales).</title>
        <authorList>
            <person name="Chanderbali A."/>
        </authorList>
    </citation>
    <scope>NUCLEOTIDE SEQUENCE [LARGE SCALE GENOMIC DNA]</scope>
    <source>
        <strain evidence="10">LSX21</strain>
        <tissue evidence="10">Leaf</tissue>
    </source>
</reference>
<dbReference type="PROSITE" id="PS51257">
    <property type="entry name" value="PROKAR_LIPOPROTEIN"/>
    <property type="match status" value="1"/>
</dbReference>
<keyword evidence="3 9" id="KW-0812">Transmembrane</keyword>
<dbReference type="PANTHER" id="PTHR31826">
    <property type="entry name" value="NICALIN"/>
    <property type="match status" value="1"/>
</dbReference>
<feature type="transmembrane region" description="Helical" evidence="9">
    <location>
        <begin position="520"/>
        <end position="539"/>
    </location>
</feature>
<name>A0AAN8VAK7_9MAGN</name>
<evidence type="ECO:0000256" key="1">
    <source>
        <dbReference type="ARBA" id="ARBA00004389"/>
    </source>
</evidence>